<keyword evidence="4" id="KW-0479">Metal-binding</keyword>
<dbReference type="RefSeq" id="WP_070740532.1">
    <property type="nucleotide sequence ID" value="NZ_MDZA01000034.1"/>
</dbReference>
<dbReference type="PANTHER" id="PTHR33653:SF1">
    <property type="entry name" value="RIBONUCLEASE VAPC2"/>
    <property type="match status" value="1"/>
</dbReference>
<dbReference type="GO" id="GO:0046872">
    <property type="term" value="F:metal ion binding"/>
    <property type="evidence" value="ECO:0007669"/>
    <property type="project" value="UniProtKB-KW"/>
</dbReference>
<dbReference type="EMBL" id="MDZA01000034">
    <property type="protein sequence ID" value="OGX91772.1"/>
    <property type="molecule type" value="Genomic_DNA"/>
</dbReference>
<keyword evidence="10" id="KW-1185">Reference proteome</keyword>
<comment type="cofactor">
    <cofactor evidence="1">
        <name>Mg(2+)</name>
        <dbReference type="ChEBI" id="CHEBI:18420"/>
    </cofactor>
</comment>
<dbReference type="GO" id="GO:0016787">
    <property type="term" value="F:hydrolase activity"/>
    <property type="evidence" value="ECO:0007669"/>
    <property type="project" value="UniProtKB-KW"/>
</dbReference>
<comment type="caution">
    <text evidence="9">The sequence shown here is derived from an EMBL/GenBank/DDBJ whole genome shotgun (WGS) entry which is preliminary data.</text>
</comment>
<evidence type="ECO:0000259" key="8">
    <source>
        <dbReference type="Pfam" id="PF01850"/>
    </source>
</evidence>
<sequence length="135" mass="14685">MGAYILADTNAGIDFLNNKLPAASTAWFQRVLDEGGLALSVVVQIELLSWLGSPADMQLLEDFIAATTILLLDELVTQQTIRLRQQHRIKLPDAIIAATALVHGLPLLTRNAADFRQVASLVVLNPHDPAQLPAR</sequence>
<comment type="similarity">
    <text evidence="7">Belongs to the PINc/VapC protein family.</text>
</comment>
<evidence type="ECO:0000313" key="9">
    <source>
        <dbReference type="EMBL" id="OGX91772.1"/>
    </source>
</evidence>
<dbReference type="SUPFAM" id="SSF88723">
    <property type="entry name" value="PIN domain-like"/>
    <property type="match status" value="1"/>
</dbReference>
<feature type="domain" description="PIN" evidence="8">
    <location>
        <begin position="5"/>
        <end position="119"/>
    </location>
</feature>
<dbReference type="OrthoDB" id="676982at2"/>
<dbReference type="Pfam" id="PF01850">
    <property type="entry name" value="PIN"/>
    <property type="match status" value="1"/>
</dbReference>
<dbReference type="InterPro" id="IPR050556">
    <property type="entry name" value="Type_II_TA_system_RNase"/>
</dbReference>
<evidence type="ECO:0000256" key="7">
    <source>
        <dbReference type="ARBA" id="ARBA00038093"/>
    </source>
</evidence>
<reference evidence="9 10" key="1">
    <citation type="submission" date="2016-08" db="EMBL/GenBank/DDBJ databases">
        <title>Hymenobacter coccineus sp. nov., Hymenobacter lapidarius sp. nov. and Hymenobacter glacialis sp. nov., isolated from Antarctic soil.</title>
        <authorList>
            <person name="Sedlacek I."/>
            <person name="Kralova S."/>
            <person name="Kyrova K."/>
            <person name="Maslanova I."/>
            <person name="Stankova E."/>
            <person name="Vrbovska V."/>
            <person name="Nemec M."/>
            <person name="Bartak M."/>
            <person name="Svec P."/>
            <person name="Busse H.-J."/>
            <person name="Pantucek R."/>
        </authorList>
    </citation>
    <scope>NUCLEOTIDE SEQUENCE [LARGE SCALE GENOMIC DNA]</scope>
    <source>
        <strain evidence="9 10">CCM 8649</strain>
    </source>
</reference>
<dbReference type="Gene3D" id="3.40.50.1010">
    <property type="entry name" value="5'-nuclease"/>
    <property type="match status" value="1"/>
</dbReference>
<dbReference type="GO" id="GO:0004518">
    <property type="term" value="F:nuclease activity"/>
    <property type="evidence" value="ECO:0007669"/>
    <property type="project" value="UniProtKB-KW"/>
</dbReference>
<evidence type="ECO:0000313" key="10">
    <source>
        <dbReference type="Proteomes" id="UP000177506"/>
    </source>
</evidence>
<keyword evidence="6" id="KW-0460">Magnesium</keyword>
<keyword evidence="3" id="KW-0540">Nuclease</keyword>
<keyword evidence="5" id="KW-0378">Hydrolase</keyword>
<dbReference type="PANTHER" id="PTHR33653">
    <property type="entry name" value="RIBONUCLEASE VAPC2"/>
    <property type="match status" value="1"/>
</dbReference>
<evidence type="ECO:0000256" key="6">
    <source>
        <dbReference type="ARBA" id="ARBA00022842"/>
    </source>
</evidence>
<protein>
    <recommendedName>
        <fullName evidence="8">PIN domain-containing protein</fullName>
    </recommendedName>
</protein>
<evidence type="ECO:0000256" key="4">
    <source>
        <dbReference type="ARBA" id="ARBA00022723"/>
    </source>
</evidence>
<dbReference type="Proteomes" id="UP000177506">
    <property type="component" value="Unassembled WGS sequence"/>
</dbReference>
<proteinExistence type="inferred from homology"/>
<dbReference type="InterPro" id="IPR002716">
    <property type="entry name" value="PIN_dom"/>
</dbReference>
<dbReference type="AlphaFoldDB" id="A0A1G1TLL9"/>
<evidence type="ECO:0000256" key="2">
    <source>
        <dbReference type="ARBA" id="ARBA00022649"/>
    </source>
</evidence>
<organism evidence="9 10">
    <name type="scientific">Hymenobacter coccineus</name>
    <dbReference type="NCBI Taxonomy" id="1908235"/>
    <lineage>
        <taxon>Bacteria</taxon>
        <taxon>Pseudomonadati</taxon>
        <taxon>Bacteroidota</taxon>
        <taxon>Cytophagia</taxon>
        <taxon>Cytophagales</taxon>
        <taxon>Hymenobacteraceae</taxon>
        <taxon>Hymenobacter</taxon>
    </lineage>
</organism>
<keyword evidence="2" id="KW-1277">Toxin-antitoxin system</keyword>
<dbReference type="InterPro" id="IPR029060">
    <property type="entry name" value="PIN-like_dom_sf"/>
</dbReference>
<accession>A0A1G1TLL9</accession>
<evidence type="ECO:0000256" key="5">
    <source>
        <dbReference type="ARBA" id="ARBA00022801"/>
    </source>
</evidence>
<gene>
    <name evidence="9" type="ORF">BEN49_18515</name>
</gene>
<evidence type="ECO:0000256" key="1">
    <source>
        <dbReference type="ARBA" id="ARBA00001946"/>
    </source>
</evidence>
<evidence type="ECO:0000256" key="3">
    <source>
        <dbReference type="ARBA" id="ARBA00022722"/>
    </source>
</evidence>
<name>A0A1G1TLL9_9BACT</name>
<dbReference type="CDD" id="cd18738">
    <property type="entry name" value="PIN_VapC4-5_FitB-like"/>
    <property type="match status" value="1"/>
</dbReference>